<dbReference type="SUPFAM" id="SSF52141">
    <property type="entry name" value="Uracil-DNA glycosylase-like"/>
    <property type="match status" value="1"/>
</dbReference>
<evidence type="ECO:0000256" key="6">
    <source>
        <dbReference type="ARBA" id="ARBA00022801"/>
    </source>
</evidence>
<dbReference type="InterPro" id="IPR036895">
    <property type="entry name" value="Uracil-DNA_glycosylase-like_sf"/>
</dbReference>
<organism evidence="11 12">
    <name type="scientific">Streptomyces coeruleofuscus</name>
    <dbReference type="NCBI Taxonomy" id="66879"/>
    <lineage>
        <taxon>Bacteria</taxon>
        <taxon>Bacillati</taxon>
        <taxon>Actinomycetota</taxon>
        <taxon>Actinomycetes</taxon>
        <taxon>Kitasatosporales</taxon>
        <taxon>Streptomycetaceae</taxon>
        <taxon>Streptomyces</taxon>
    </lineage>
</organism>
<dbReference type="PANTHER" id="PTHR33693">
    <property type="entry name" value="TYPE-5 URACIL-DNA GLYCOSYLASE"/>
    <property type="match status" value="1"/>
</dbReference>
<dbReference type="CDD" id="cd10030">
    <property type="entry name" value="UDG-F4_TTUDGA_SPO1dp_like"/>
    <property type="match status" value="1"/>
</dbReference>
<evidence type="ECO:0000256" key="3">
    <source>
        <dbReference type="ARBA" id="ARBA00022485"/>
    </source>
</evidence>
<dbReference type="Proteomes" id="UP001499986">
    <property type="component" value="Unassembled WGS sequence"/>
</dbReference>
<name>A0ABN3J8D4_9ACTN</name>
<keyword evidence="12" id="KW-1185">Reference proteome</keyword>
<keyword evidence="6" id="KW-0378">Hydrolase</keyword>
<evidence type="ECO:0000256" key="1">
    <source>
        <dbReference type="ARBA" id="ARBA00006521"/>
    </source>
</evidence>
<dbReference type="EMBL" id="BAAASE010000015">
    <property type="protein sequence ID" value="GAA2424441.1"/>
    <property type="molecule type" value="Genomic_DNA"/>
</dbReference>
<evidence type="ECO:0000313" key="11">
    <source>
        <dbReference type="EMBL" id="GAA2424441.1"/>
    </source>
</evidence>
<dbReference type="Gene3D" id="3.40.470.10">
    <property type="entry name" value="Uracil-DNA glycosylase-like domain"/>
    <property type="match status" value="1"/>
</dbReference>
<comment type="similarity">
    <text evidence="1">Belongs to the uracil-DNA glycosylase (UDG) superfamily. Type 4 (UDGa) family.</text>
</comment>
<keyword evidence="7" id="KW-0408">Iron</keyword>
<keyword evidence="8" id="KW-0411">Iron-sulfur</keyword>
<dbReference type="Pfam" id="PF03167">
    <property type="entry name" value="UDG"/>
    <property type="match status" value="1"/>
</dbReference>
<evidence type="ECO:0000256" key="8">
    <source>
        <dbReference type="ARBA" id="ARBA00023014"/>
    </source>
</evidence>
<dbReference type="InterPro" id="IPR051536">
    <property type="entry name" value="UDG_Type-4/5"/>
</dbReference>
<evidence type="ECO:0000313" key="12">
    <source>
        <dbReference type="Proteomes" id="UP001499986"/>
    </source>
</evidence>
<dbReference type="NCBIfam" id="TIGR03914">
    <property type="entry name" value="UDG_fam_dom"/>
    <property type="match status" value="1"/>
</dbReference>
<evidence type="ECO:0000256" key="4">
    <source>
        <dbReference type="ARBA" id="ARBA00022723"/>
    </source>
</evidence>
<evidence type="ECO:0000256" key="7">
    <source>
        <dbReference type="ARBA" id="ARBA00023004"/>
    </source>
</evidence>
<evidence type="ECO:0000256" key="9">
    <source>
        <dbReference type="ARBA" id="ARBA00023204"/>
    </source>
</evidence>
<evidence type="ECO:0000256" key="2">
    <source>
        <dbReference type="ARBA" id="ARBA00019403"/>
    </source>
</evidence>
<protein>
    <recommendedName>
        <fullName evidence="2">Type-4 uracil-DNA glycosylase</fullName>
    </recommendedName>
</protein>
<dbReference type="SMART" id="SM00987">
    <property type="entry name" value="UreE_C"/>
    <property type="match status" value="1"/>
</dbReference>
<dbReference type="SMART" id="SM00986">
    <property type="entry name" value="UDG"/>
    <property type="match status" value="1"/>
</dbReference>
<evidence type="ECO:0000259" key="10">
    <source>
        <dbReference type="SMART" id="SM00986"/>
    </source>
</evidence>
<dbReference type="NCBIfam" id="TIGR00758">
    <property type="entry name" value="UDG_fam4"/>
    <property type="match status" value="1"/>
</dbReference>
<comment type="caution">
    <text evidence="11">The sequence shown here is derived from an EMBL/GenBank/DDBJ whole genome shotgun (WGS) entry which is preliminary data.</text>
</comment>
<gene>
    <name evidence="11" type="ORF">GCM10010255_77490</name>
</gene>
<dbReference type="InterPro" id="IPR005122">
    <property type="entry name" value="Uracil-DNA_glycosylase-like"/>
</dbReference>
<keyword evidence="5" id="KW-0227">DNA damage</keyword>
<feature type="domain" description="Uracil-DNA glycosylase-like" evidence="10">
    <location>
        <begin position="89"/>
        <end position="251"/>
    </location>
</feature>
<sequence>MKGLTLSVGSRRSRCVCDRFRVRVRRGWSRSSPRPWVGYPEGMVATKAPEDAYTAEPFVPERGGLPALRRAAAECRGCPLHRDATQTVFGDGNKDARVMLVGEQPGDQEDRQGKPFVGPAGRLLDRALEEAGIDPSEAYVTNAVKHFKFTQAEPRKRRIHKAPTLREMTACGPWLAAELAVVEPELIVVLGATAGKALLGSSFRVTQVRGTVLEEEIHGRPERLVPTVHPSSVLRADDREAAYRGLLSDLKVAARVLA</sequence>
<dbReference type="InterPro" id="IPR005273">
    <property type="entry name" value="Ura-DNA_glyco_family4"/>
</dbReference>
<keyword evidence="9" id="KW-0234">DNA repair</keyword>
<keyword evidence="3" id="KW-0004">4Fe-4S</keyword>
<reference evidence="11 12" key="1">
    <citation type="journal article" date="2019" name="Int. J. Syst. Evol. Microbiol.">
        <title>The Global Catalogue of Microorganisms (GCM) 10K type strain sequencing project: providing services to taxonomists for standard genome sequencing and annotation.</title>
        <authorList>
            <consortium name="The Broad Institute Genomics Platform"/>
            <consortium name="The Broad Institute Genome Sequencing Center for Infectious Disease"/>
            <person name="Wu L."/>
            <person name="Ma J."/>
        </authorList>
    </citation>
    <scope>NUCLEOTIDE SEQUENCE [LARGE SCALE GENOMIC DNA]</scope>
    <source>
        <strain evidence="11 12">JCM 4358</strain>
    </source>
</reference>
<proteinExistence type="inferred from homology"/>
<evidence type="ECO:0000256" key="5">
    <source>
        <dbReference type="ARBA" id="ARBA00022763"/>
    </source>
</evidence>
<keyword evidence="4" id="KW-0479">Metal-binding</keyword>
<dbReference type="PANTHER" id="PTHR33693:SF9">
    <property type="entry name" value="TYPE-4 URACIL-DNA GLYCOSYLASE"/>
    <property type="match status" value="1"/>
</dbReference>
<accession>A0ABN3J8D4</accession>